<protein>
    <submittedName>
        <fullName evidence="7">Peptide/nickel transport system substrate-binding protein</fullName>
    </submittedName>
</protein>
<evidence type="ECO:0000256" key="3">
    <source>
        <dbReference type="ARBA" id="ARBA00022448"/>
    </source>
</evidence>
<keyword evidence="3" id="KW-0813">Transport</keyword>
<dbReference type="CDD" id="cd00995">
    <property type="entry name" value="PBP2_NikA_DppA_OppA_like"/>
    <property type="match status" value="1"/>
</dbReference>
<sequence>MKRSRAARLAVAGLVVPALFLTGCSGAPRPNSAESAVDIPRGLATTPAGQGEVDTVKWNIETGEPTSLDWIYAYDDSSNLALANMCEGLIRQNEDLSLSPALAEKIDHPDALTTVFTLRQGVTFWDGTPLTTDDVAFSLNRHLEVDAGSYWGVPFYDNVESITASSATDVTVRFSQPDSLFERMLGTAAGVIGSKAFVETQGEAYGTAQGGIMCTGPFAFDSWRSGTSIAMTKNEKYWDPELVPLVKQLTLSFVTDETTITNSLVSGDLDGTYATPLSATETLAKSTTGTLSLGISQDWMAIRPTEKIGPMQNLAVRQALSLLLDRDTIAKTVFRGTATASLTPIQPGAWGYETDAWQAAFDALPAPVFDVAAATKLIADNDLTGTSLTIAMPADSEAEAKTAEILGAAAKQAGLDLTFTTMPTTSFTELYFDEAARAGFDAFFVQEYGAGVGDPVVSMSEFTPLSAYNYGAYDDPVLTDSVRQALSTTDDAARAELLINGQKRLVEDLPLITIVTPEHRVYMNDRITGATASRAALYYPWAANIGTP</sequence>
<dbReference type="InterPro" id="IPR000914">
    <property type="entry name" value="SBP_5_dom"/>
</dbReference>
<dbReference type="InterPro" id="IPR039424">
    <property type="entry name" value="SBP_5"/>
</dbReference>
<dbReference type="RefSeq" id="WP_179579728.1">
    <property type="nucleotide sequence ID" value="NZ_JACCFM010000001.1"/>
</dbReference>
<dbReference type="Proteomes" id="UP000537260">
    <property type="component" value="Unassembled WGS sequence"/>
</dbReference>
<evidence type="ECO:0000256" key="2">
    <source>
        <dbReference type="ARBA" id="ARBA00005695"/>
    </source>
</evidence>
<dbReference type="AlphaFoldDB" id="A0A7Z0EGZ2"/>
<evidence type="ECO:0000313" key="8">
    <source>
        <dbReference type="Proteomes" id="UP000537260"/>
    </source>
</evidence>
<comment type="similarity">
    <text evidence="2">Belongs to the bacterial solute-binding protein 5 family.</text>
</comment>
<gene>
    <name evidence="7" type="ORF">HNR05_002861</name>
</gene>
<evidence type="ECO:0000256" key="4">
    <source>
        <dbReference type="ARBA" id="ARBA00022729"/>
    </source>
</evidence>
<evidence type="ECO:0000256" key="1">
    <source>
        <dbReference type="ARBA" id="ARBA00004196"/>
    </source>
</evidence>
<dbReference type="GO" id="GO:1904680">
    <property type="term" value="F:peptide transmembrane transporter activity"/>
    <property type="evidence" value="ECO:0007669"/>
    <property type="project" value="TreeGrafter"/>
</dbReference>
<dbReference type="Pfam" id="PF00496">
    <property type="entry name" value="SBP_bac_5"/>
    <property type="match status" value="1"/>
</dbReference>
<dbReference type="PROSITE" id="PS51257">
    <property type="entry name" value="PROKAR_LIPOPROTEIN"/>
    <property type="match status" value="1"/>
</dbReference>
<keyword evidence="4 5" id="KW-0732">Signal</keyword>
<dbReference type="GO" id="GO:0043190">
    <property type="term" value="C:ATP-binding cassette (ABC) transporter complex"/>
    <property type="evidence" value="ECO:0007669"/>
    <property type="project" value="InterPro"/>
</dbReference>
<comment type="subcellular location">
    <subcellularLocation>
        <location evidence="1">Cell envelope</location>
    </subcellularLocation>
</comment>
<dbReference type="GO" id="GO:0042597">
    <property type="term" value="C:periplasmic space"/>
    <property type="evidence" value="ECO:0007669"/>
    <property type="project" value="UniProtKB-ARBA"/>
</dbReference>
<keyword evidence="8" id="KW-1185">Reference proteome</keyword>
<name>A0A7Z0EGZ2_9MICO</name>
<dbReference type="PANTHER" id="PTHR30290:SF10">
    <property type="entry name" value="PERIPLASMIC OLIGOPEPTIDE-BINDING PROTEIN-RELATED"/>
    <property type="match status" value="1"/>
</dbReference>
<feature type="signal peptide" evidence="5">
    <location>
        <begin position="1"/>
        <end position="27"/>
    </location>
</feature>
<evidence type="ECO:0000256" key="5">
    <source>
        <dbReference type="SAM" id="SignalP"/>
    </source>
</evidence>
<dbReference type="InterPro" id="IPR030678">
    <property type="entry name" value="Peptide/Ni-bd"/>
</dbReference>
<evidence type="ECO:0000313" key="7">
    <source>
        <dbReference type="EMBL" id="NYJ21070.1"/>
    </source>
</evidence>
<organism evidence="7 8">
    <name type="scientific">Glaciibacter psychrotolerans</name>
    <dbReference type="NCBI Taxonomy" id="670054"/>
    <lineage>
        <taxon>Bacteria</taxon>
        <taxon>Bacillati</taxon>
        <taxon>Actinomycetota</taxon>
        <taxon>Actinomycetes</taxon>
        <taxon>Micrococcales</taxon>
        <taxon>Microbacteriaceae</taxon>
        <taxon>Glaciibacter</taxon>
    </lineage>
</organism>
<dbReference type="Gene3D" id="3.90.76.10">
    <property type="entry name" value="Dipeptide-binding Protein, Domain 1"/>
    <property type="match status" value="1"/>
</dbReference>
<dbReference type="PANTHER" id="PTHR30290">
    <property type="entry name" value="PERIPLASMIC BINDING COMPONENT OF ABC TRANSPORTER"/>
    <property type="match status" value="1"/>
</dbReference>
<dbReference type="Gene3D" id="3.10.105.10">
    <property type="entry name" value="Dipeptide-binding Protein, Domain 3"/>
    <property type="match status" value="1"/>
</dbReference>
<accession>A0A7Z0EGZ2</accession>
<dbReference type="SUPFAM" id="SSF53850">
    <property type="entry name" value="Periplasmic binding protein-like II"/>
    <property type="match status" value="1"/>
</dbReference>
<dbReference type="EMBL" id="JACCFM010000001">
    <property type="protein sequence ID" value="NYJ21070.1"/>
    <property type="molecule type" value="Genomic_DNA"/>
</dbReference>
<proteinExistence type="inferred from homology"/>
<reference evidence="7 8" key="1">
    <citation type="submission" date="2020-07" db="EMBL/GenBank/DDBJ databases">
        <title>Sequencing the genomes of 1000 actinobacteria strains.</title>
        <authorList>
            <person name="Klenk H.-P."/>
        </authorList>
    </citation>
    <scope>NUCLEOTIDE SEQUENCE [LARGE SCALE GENOMIC DNA]</scope>
    <source>
        <strain evidence="7 8">LI1</strain>
    </source>
</reference>
<feature type="domain" description="Solute-binding protein family 5" evidence="6">
    <location>
        <begin position="98"/>
        <end position="463"/>
    </location>
</feature>
<dbReference type="GO" id="GO:0015833">
    <property type="term" value="P:peptide transport"/>
    <property type="evidence" value="ECO:0007669"/>
    <property type="project" value="TreeGrafter"/>
</dbReference>
<feature type="chain" id="PRO_5031358891" evidence="5">
    <location>
        <begin position="28"/>
        <end position="548"/>
    </location>
</feature>
<evidence type="ECO:0000259" key="6">
    <source>
        <dbReference type="Pfam" id="PF00496"/>
    </source>
</evidence>
<comment type="caution">
    <text evidence="7">The sequence shown here is derived from an EMBL/GenBank/DDBJ whole genome shotgun (WGS) entry which is preliminary data.</text>
</comment>
<dbReference type="GO" id="GO:0030313">
    <property type="term" value="C:cell envelope"/>
    <property type="evidence" value="ECO:0007669"/>
    <property type="project" value="UniProtKB-SubCell"/>
</dbReference>
<dbReference type="Gene3D" id="3.40.190.10">
    <property type="entry name" value="Periplasmic binding protein-like II"/>
    <property type="match status" value="1"/>
</dbReference>
<dbReference type="PIRSF" id="PIRSF002741">
    <property type="entry name" value="MppA"/>
    <property type="match status" value="1"/>
</dbReference>